<dbReference type="InterPro" id="IPR029063">
    <property type="entry name" value="SAM-dependent_MTases_sf"/>
</dbReference>
<keyword evidence="1" id="KW-0489">Methyltransferase</keyword>
<name>A0A841B9W4_9PSEU</name>
<dbReference type="GO" id="GO:0008168">
    <property type="term" value="F:methyltransferase activity"/>
    <property type="evidence" value="ECO:0007669"/>
    <property type="project" value="UniProtKB-KW"/>
</dbReference>
<proteinExistence type="predicted"/>
<evidence type="ECO:0000313" key="2">
    <source>
        <dbReference type="Proteomes" id="UP000580861"/>
    </source>
</evidence>
<dbReference type="EMBL" id="JACHMX010000001">
    <property type="protein sequence ID" value="MBB5855673.1"/>
    <property type="molecule type" value="Genomic_DNA"/>
</dbReference>
<evidence type="ECO:0000313" key="1">
    <source>
        <dbReference type="EMBL" id="MBB5855673.1"/>
    </source>
</evidence>
<keyword evidence="1" id="KW-0808">Transferase</keyword>
<dbReference type="GO" id="GO:0032259">
    <property type="term" value="P:methylation"/>
    <property type="evidence" value="ECO:0007669"/>
    <property type="project" value="UniProtKB-KW"/>
</dbReference>
<accession>A0A841B9W4</accession>
<dbReference type="Gene3D" id="3.40.50.150">
    <property type="entry name" value="Vaccinia Virus protein VP39"/>
    <property type="match status" value="1"/>
</dbReference>
<reference evidence="1 2" key="1">
    <citation type="submission" date="2020-08" db="EMBL/GenBank/DDBJ databases">
        <title>Sequencing the genomes of 1000 actinobacteria strains.</title>
        <authorList>
            <person name="Klenk H.-P."/>
        </authorList>
    </citation>
    <scope>NUCLEOTIDE SEQUENCE [LARGE SCALE GENOMIC DNA]</scope>
    <source>
        <strain evidence="1 2">DSM 45272</strain>
    </source>
</reference>
<dbReference type="CDD" id="cd02440">
    <property type="entry name" value="AdoMet_MTases"/>
    <property type="match status" value="1"/>
</dbReference>
<dbReference type="RefSeq" id="WP_184900546.1">
    <property type="nucleotide sequence ID" value="NZ_JACHMX010000001.1"/>
</dbReference>
<gene>
    <name evidence="1" type="ORF">HDA45_005760</name>
</gene>
<comment type="caution">
    <text evidence="1">The sequence shown here is derived from an EMBL/GenBank/DDBJ whole genome shotgun (WGS) entry which is preliminary data.</text>
</comment>
<dbReference type="SUPFAM" id="SSF53335">
    <property type="entry name" value="S-adenosyl-L-methionine-dependent methyltransferases"/>
    <property type="match status" value="1"/>
</dbReference>
<dbReference type="AlphaFoldDB" id="A0A841B9W4"/>
<protein>
    <submittedName>
        <fullName evidence="1">SAM-dependent methyltransferase</fullName>
    </submittedName>
</protein>
<organism evidence="1 2">
    <name type="scientific">Amycolatopsis umgeniensis</name>
    <dbReference type="NCBI Taxonomy" id="336628"/>
    <lineage>
        <taxon>Bacteria</taxon>
        <taxon>Bacillati</taxon>
        <taxon>Actinomycetota</taxon>
        <taxon>Actinomycetes</taxon>
        <taxon>Pseudonocardiales</taxon>
        <taxon>Pseudonocardiaceae</taxon>
        <taxon>Amycolatopsis</taxon>
    </lineage>
</organism>
<dbReference type="Proteomes" id="UP000580861">
    <property type="component" value="Unassembled WGS sequence"/>
</dbReference>
<keyword evidence="2" id="KW-1185">Reference proteome</keyword>
<sequence>MSTAYTHFNSAKINLDDVYRSDDASPYYAEMSRLDYQIPQNSLPWFLRIIDEIRAIRGGDRVKILDVGCSYGVNAALLKYDIPLEAVYHHYATRPQGQVRAARIGYDQAFFSRFAPRTGLSIHGIDISPSAVSYATATRLLDSGHVVDLEHGDAPDELRRTLDGVDLIVSTGCVGYVTEKTFARLLGHLPPDRLPWIAVTVLRTLDFTDFLHRFEQYGLRTERIAGPMKQRTIADDQERVSAISAARALGKPTSTLEELGSLYADLYLSIPGIEAAESNLTPAVRTDEEILDDRESPVVHQ</sequence>